<keyword evidence="2" id="KW-0479">Metal-binding</keyword>
<feature type="compositionally biased region" description="Basic and acidic residues" evidence="9">
    <location>
        <begin position="203"/>
        <end position="212"/>
    </location>
</feature>
<keyword evidence="3" id="KW-0677">Repeat</keyword>
<evidence type="ECO:0000256" key="1">
    <source>
        <dbReference type="ARBA" id="ARBA00004123"/>
    </source>
</evidence>
<evidence type="ECO:0000256" key="8">
    <source>
        <dbReference type="SAM" id="Coils"/>
    </source>
</evidence>
<feature type="region of interest" description="Disordered" evidence="9">
    <location>
        <begin position="380"/>
        <end position="428"/>
    </location>
</feature>
<dbReference type="GO" id="GO:0010468">
    <property type="term" value="P:regulation of gene expression"/>
    <property type="evidence" value="ECO:0007669"/>
    <property type="project" value="TreeGrafter"/>
</dbReference>
<sequence length="733" mass="81577">MSDSVAFHAQLAAIIDVLAVSAVAEISKLVDDGYALLRLEVSQSHKQNEVLKRRLRMMEHRVARGLIQVERAGLQDNLVNNRTGVQIFGRSKKMTEGCFVTEEGLLGKGMNITHWSDGEPPAGHEGCTPGQPVTSRVRPAEVEKTKPKLSLIKSEKSEEDPRHGETLREPKSSGEIFPPGAVEWRAGSREKRPVQETQNKPANHTEELTEQHRTRRAVWEIASIMEVLANAAVAEICQVVDDGYAVLRLEMSQYQKENKALKRRLQVMERQTARRCAERGGTRATVLNTRFADGAQGCRKLRETTRAEGHFQAVERVLGKRIDISLKRDDQLIVLDEEDTPAEPVARSDGVTSHQNAASTACAEMEEGRTDSLLIKEETLKENHQGELKNGEEREVESKAGNGGSPRGAEPQTASAKQEKLNDQQPRAKHGVWEVSGLESGLVADAEKESLKSLQHRGPEPRTQRPNRLDSEFVMFERPGQLGSYCTQGGAVTETEDPCCSYSTETGPQSLSYHSEMRSFSVTEEGAGNSLSPLGPLDWKPDIVVVDSTPVKLEPERPSTWNTAAILGMGNAQQGPFEGIGESGEMLPESVSSICLPPVQMTEGEKASNGTRHRVNASEKRLFYTYFERGFGRGKDNGMQQTVNTEERQFVCTQCGKHFAHSANLKRHQRVHTGEKPYSCTQCEKRFSHQHQLKMHQRVHTGERPFNCTHCGKRFTQSSHIKRHLLVHTGELM</sequence>
<evidence type="ECO:0000256" key="6">
    <source>
        <dbReference type="ARBA" id="ARBA00023242"/>
    </source>
</evidence>
<dbReference type="EMBL" id="JAINUF010000016">
    <property type="protein sequence ID" value="KAJ8339843.1"/>
    <property type="molecule type" value="Genomic_DNA"/>
</dbReference>
<gene>
    <name evidence="11" type="ORF">SKAU_G00344760</name>
</gene>
<feature type="region of interest" description="Disordered" evidence="9">
    <location>
        <begin position="118"/>
        <end position="212"/>
    </location>
</feature>
<evidence type="ECO:0000259" key="10">
    <source>
        <dbReference type="PROSITE" id="PS50157"/>
    </source>
</evidence>
<reference evidence="11" key="1">
    <citation type="journal article" date="2023" name="Science">
        <title>Genome structures resolve the early diversification of teleost fishes.</title>
        <authorList>
            <person name="Parey E."/>
            <person name="Louis A."/>
            <person name="Montfort J."/>
            <person name="Bouchez O."/>
            <person name="Roques C."/>
            <person name="Iampietro C."/>
            <person name="Lluch J."/>
            <person name="Castinel A."/>
            <person name="Donnadieu C."/>
            <person name="Desvignes T."/>
            <person name="Floi Bucao C."/>
            <person name="Jouanno E."/>
            <person name="Wen M."/>
            <person name="Mejri S."/>
            <person name="Dirks R."/>
            <person name="Jansen H."/>
            <person name="Henkel C."/>
            <person name="Chen W.J."/>
            <person name="Zahm M."/>
            <person name="Cabau C."/>
            <person name="Klopp C."/>
            <person name="Thompson A.W."/>
            <person name="Robinson-Rechavi M."/>
            <person name="Braasch I."/>
            <person name="Lecointre G."/>
            <person name="Bobe J."/>
            <person name="Postlethwait J.H."/>
            <person name="Berthelot C."/>
            <person name="Roest Crollius H."/>
            <person name="Guiguen Y."/>
        </authorList>
    </citation>
    <scope>NUCLEOTIDE SEQUENCE</scope>
    <source>
        <strain evidence="11">WJC10195</strain>
    </source>
</reference>
<dbReference type="AlphaFoldDB" id="A0A9Q1EJG8"/>
<evidence type="ECO:0000256" key="4">
    <source>
        <dbReference type="ARBA" id="ARBA00022771"/>
    </source>
</evidence>
<dbReference type="PROSITE" id="PS50157">
    <property type="entry name" value="ZINC_FINGER_C2H2_2"/>
    <property type="match status" value="3"/>
</dbReference>
<keyword evidence="4 7" id="KW-0863">Zinc-finger</keyword>
<dbReference type="PANTHER" id="PTHR16515:SF49">
    <property type="entry name" value="GASTRULA ZINC FINGER PROTEIN XLCGF49.1-LIKE-RELATED"/>
    <property type="match status" value="1"/>
</dbReference>
<keyword evidence="8" id="KW-0175">Coiled coil</keyword>
<dbReference type="Proteomes" id="UP001152622">
    <property type="component" value="Chromosome 16"/>
</dbReference>
<feature type="compositionally biased region" description="Basic and acidic residues" evidence="9">
    <location>
        <begin position="380"/>
        <end position="398"/>
    </location>
</feature>
<dbReference type="Pfam" id="PF00096">
    <property type="entry name" value="zf-C2H2"/>
    <property type="match status" value="3"/>
</dbReference>
<feature type="domain" description="C2H2-type" evidence="10">
    <location>
        <begin position="706"/>
        <end position="733"/>
    </location>
</feature>
<name>A0A9Q1EJG8_SYNKA</name>
<evidence type="ECO:0000256" key="5">
    <source>
        <dbReference type="ARBA" id="ARBA00022833"/>
    </source>
</evidence>
<proteinExistence type="predicted"/>
<feature type="compositionally biased region" description="Polar residues" evidence="9">
    <location>
        <begin position="350"/>
        <end position="359"/>
    </location>
</feature>
<keyword evidence="5" id="KW-0862">Zinc</keyword>
<dbReference type="GO" id="GO:0005634">
    <property type="term" value="C:nucleus"/>
    <property type="evidence" value="ECO:0007669"/>
    <property type="project" value="UniProtKB-SubCell"/>
</dbReference>
<evidence type="ECO:0000313" key="11">
    <source>
        <dbReference type="EMBL" id="KAJ8339843.1"/>
    </source>
</evidence>
<dbReference type="GO" id="GO:0008270">
    <property type="term" value="F:zinc ion binding"/>
    <property type="evidence" value="ECO:0007669"/>
    <property type="project" value="UniProtKB-KW"/>
</dbReference>
<dbReference type="FunFam" id="3.30.160.60:FF:000100">
    <property type="entry name" value="Zinc finger 45-like"/>
    <property type="match status" value="1"/>
</dbReference>
<dbReference type="Gene3D" id="3.30.160.60">
    <property type="entry name" value="Classic Zinc Finger"/>
    <property type="match status" value="3"/>
</dbReference>
<feature type="region of interest" description="Disordered" evidence="9">
    <location>
        <begin position="337"/>
        <end position="368"/>
    </location>
</feature>
<keyword evidence="6" id="KW-0539">Nucleus</keyword>
<dbReference type="SUPFAM" id="SSF57667">
    <property type="entry name" value="beta-beta-alpha zinc fingers"/>
    <property type="match status" value="2"/>
</dbReference>
<evidence type="ECO:0000313" key="12">
    <source>
        <dbReference type="Proteomes" id="UP001152622"/>
    </source>
</evidence>
<accession>A0A9Q1EJG8</accession>
<feature type="compositionally biased region" description="Basic and acidic residues" evidence="9">
    <location>
        <begin position="153"/>
        <end position="172"/>
    </location>
</feature>
<evidence type="ECO:0000256" key="2">
    <source>
        <dbReference type="ARBA" id="ARBA00022723"/>
    </source>
</evidence>
<feature type="coiled-coil region" evidence="8">
    <location>
        <begin position="244"/>
        <end position="271"/>
    </location>
</feature>
<dbReference type="GO" id="GO:1990837">
    <property type="term" value="F:sequence-specific double-stranded DNA binding"/>
    <property type="evidence" value="ECO:0007669"/>
    <property type="project" value="UniProtKB-ARBA"/>
</dbReference>
<dbReference type="FunFam" id="3.30.160.60:FF:000303">
    <property type="entry name" value="Zinc finger protein 41"/>
    <property type="match status" value="1"/>
</dbReference>
<feature type="domain" description="C2H2-type" evidence="10">
    <location>
        <begin position="650"/>
        <end position="677"/>
    </location>
</feature>
<dbReference type="InterPro" id="IPR013087">
    <property type="entry name" value="Znf_C2H2_type"/>
</dbReference>
<dbReference type="InterPro" id="IPR036236">
    <property type="entry name" value="Znf_C2H2_sf"/>
</dbReference>
<feature type="domain" description="C2H2-type" evidence="10">
    <location>
        <begin position="678"/>
        <end position="705"/>
    </location>
</feature>
<evidence type="ECO:0000256" key="3">
    <source>
        <dbReference type="ARBA" id="ARBA00022737"/>
    </source>
</evidence>
<keyword evidence="12" id="KW-1185">Reference proteome</keyword>
<dbReference type="OrthoDB" id="10018191at2759"/>
<dbReference type="FunFam" id="3.30.160.60:FF:002343">
    <property type="entry name" value="Zinc finger protein 33A"/>
    <property type="match status" value="1"/>
</dbReference>
<dbReference type="PROSITE" id="PS00028">
    <property type="entry name" value="ZINC_FINGER_C2H2_1"/>
    <property type="match status" value="3"/>
</dbReference>
<protein>
    <recommendedName>
        <fullName evidence="10">C2H2-type domain-containing protein</fullName>
    </recommendedName>
</protein>
<dbReference type="SMART" id="SM00355">
    <property type="entry name" value="ZnF_C2H2"/>
    <property type="match status" value="3"/>
</dbReference>
<comment type="caution">
    <text evidence="11">The sequence shown here is derived from an EMBL/GenBank/DDBJ whole genome shotgun (WGS) entry which is preliminary data.</text>
</comment>
<evidence type="ECO:0000256" key="7">
    <source>
        <dbReference type="PROSITE-ProRule" id="PRU00042"/>
    </source>
</evidence>
<dbReference type="InterPro" id="IPR050331">
    <property type="entry name" value="Zinc_finger"/>
</dbReference>
<organism evidence="11 12">
    <name type="scientific">Synaphobranchus kaupii</name>
    <name type="common">Kaup's arrowtooth eel</name>
    <dbReference type="NCBI Taxonomy" id="118154"/>
    <lineage>
        <taxon>Eukaryota</taxon>
        <taxon>Metazoa</taxon>
        <taxon>Chordata</taxon>
        <taxon>Craniata</taxon>
        <taxon>Vertebrata</taxon>
        <taxon>Euteleostomi</taxon>
        <taxon>Actinopterygii</taxon>
        <taxon>Neopterygii</taxon>
        <taxon>Teleostei</taxon>
        <taxon>Anguilliformes</taxon>
        <taxon>Synaphobranchidae</taxon>
        <taxon>Synaphobranchus</taxon>
    </lineage>
</organism>
<evidence type="ECO:0000256" key="9">
    <source>
        <dbReference type="SAM" id="MobiDB-lite"/>
    </source>
</evidence>
<dbReference type="PANTHER" id="PTHR16515">
    <property type="entry name" value="PR DOMAIN ZINC FINGER PROTEIN"/>
    <property type="match status" value="1"/>
</dbReference>
<comment type="subcellular location">
    <subcellularLocation>
        <location evidence="1">Nucleus</location>
    </subcellularLocation>
</comment>